<dbReference type="OrthoDB" id="1926167at2759"/>
<accession>A0A835YYC1</accession>
<comment type="caution">
    <text evidence="1">The sequence shown here is derived from an EMBL/GenBank/DDBJ whole genome shotgun (WGS) entry which is preliminary data.</text>
</comment>
<protein>
    <submittedName>
        <fullName evidence="1">Uncharacterized protein</fullName>
    </submittedName>
</protein>
<gene>
    <name evidence="1" type="ORF">JKP88DRAFT_320746</name>
</gene>
<dbReference type="EMBL" id="JAFCMP010000301">
    <property type="protein sequence ID" value="KAG5181685.1"/>
    <property type="molecule type" value="Genomic_DNA"/>
</dbReference>
<proteinExistence type="predicted"/>
<organism evidence="1 2">
    <name type="scientific">Tribonema minus</name>
    <dbReference type="NCBI Taxonomy" id="303371"/>
    <lineage>
        <taxon>Eukaryota</taxon>
        <taxon>Sar</taxon>
        <taxon>Stramenopiles</taxon>
        <taxon>Ochrophyta</taxon>
        <taxon>PX clade</taxon>
        <taxon>Xanthophyceae</taxon>
        <taxon>Tribonematales</taxon>
        <taxon>Tribonemataceae</taxon>
        <taxon>Tribonema</taxon>
    </lineage>
</organism>
<sequence>MANVAMNQQQPPVGRATAGIKVDFTIELHDNSTLEQAQQLQPAIDTAIAYLRTQEAVTAVASITAERSTVCGDLAPTVTYRLPSHRRVGGPWADQDVYLGQDLPRVLLPYQEQLKEYMLGPVSPREILWLVDEHGNSGKSIFAKYMAYHHGCMTFSTGDTGGLLNMVYKHKTSRCYILDLSHTKSKTLSSEELYSTIEDIKDGYIVDTKYGTGSKQFAPPHVIVFANSPPNNGCLTKDRWTVQHIDPAWNTYAHAQPQRFEWRE</sequence>
<reference evidence="1" key="1">
    <citation type="submission" date="2021-02" db="EMBL/GenBank/DDBJ databases">
        <title>First Annotated Genome of the Yellow-green Alga Tribonema minus.</title>
        <authorList>
            <person name="Mahan K.M."/>
        </authorList>
    </citation>
    <scope>NUCLEOTIDE SEQUENCE</scope>
    <source>
        <strain evidence="1">UTEX B ZZ1240</strain>
    </source>
</reference>
<evidence type="ECO:0000313" key="2">
    <source>
        <dbReference type="Proteomes" id="UP000664859"/>
    </source>
</evidence>
<name>A0A835YYC1_9STRA</name>
<dbReference type="AlphaFoldDB" id="A0A835YYC1"/>
<keyword evidence="2" id="KW-1185">Reference proteome</keyword>
<dbReference type="Proteomes" id="UP000664859">
    <property type="component" value="Unassembled WGS sequence"/>
</dbReference>
<evidence type="ECO:0000313" key="1">
    <source>
        <dbReference type="EMBL" id="KAG5181685.1"/>
    </source>
</evidence>